<proteinExistence type="predicted"/>
<evidence type="ECO:0000313" key="8">
    <source>
        <dbReference type="EMBL" id="OWM62853.1"/>
    </source>
</evidence>
<dbReference type="GO" id="GO:0003700">
    <property type="term" value="F:DNA-binding transcription factor activity"/>
    <property type="evidence" value="ECO:0007669"/>
    <property type="project" value="InterPro"/>
</dbReference>
<keyword evidence="5" id="KW-0539">Nucleus</keyword>
<dbReference type="GeneID" id="116214322"/>
<dbReference type="InterPro" id="IPR003657">
    <property type="entry name" value="WRKY_dom"/>
</dbReference>
<feature type="compositionally biased region" description="Low complexity" evidence="6">
    <location>
        <begin position="139"/>
        <end position="148"/>
    </location>
</feature>
<gene>
    <name evidence="8" type="ORF">CDL15_Pgr020147</name>
    <name evidence="9" type="ORF">CRG98_031458</name>
</gene>
<dbReference type="OrthoDB" id="726408at2759"/>
<reference evidence="8" key="2">
    <citation type="submission" date="2017-06" db="EMBL/GenBank/DDBJ databases">
        <title>The pomegranate genome and the genomics of punicalagin biosynthesis.</title>
        <authorList>
            <person name="Xu C."/>
        </authorList>
    </citation>
    <scope>NUCLEOTIDE SEQUENCE [LARGE SCALE GENOMIC DNA]</scope>
    <source>
        <tissue evidence="8">Fresh leaf</tissue>
    </source>
</reference>
<evidence type="ECO:0000313" key="9">
    <source>
        <dbReference type="EMBL" id="PKI48193.1"/>
    </source>
</evidence>
<keyword evidence="4" id="KW-0804">Transcription</keyword>
<dbReference type="SUPFAM" id="SSF118290">
    <property type="entry name" value="WRKY DNA-binding domain"/>
    <property type="match status" value="1"/>
</dbReference>
<sequence>MEASLSTTMNEDAAAADELKPQTPPAKKRKVVEKTVVRVRIGNREKNEGPPSDSWSWRKYGQKPIKGSPYPRGYYRCSTAKGCSAKKQVERCKSDASVLVVTYTTSHNHPERLGCNPRKPKQAGQQLQKSPSGREPEESSSQDQEAQQGTYRPAMEAEEFHYSQYLQEGGGELFTLCQLDTTGNNVSSGLVLLEEESGHVRVPSSTDSLTATTLGPARSELEEDEYYGFFDELEELYPTVSLFSREGYHGRHHQQQLVR</sequence>
<dbReference type="PROSITE" id="PS50811">
    <property type="entry name" value="WRKY"/>
    <property type="match status" value="1"/>
</dbReference>
<dbReference type="GO" id="GO:0005634">
    <property type="term" value="C:nucleus"/>
    <property type="evidence" value="ECO:0007669"/>
    <property type="project" value="UniProtKB-SubCell"/>
</dbReference>
<feature type="domain" description="WRKY" evidence="7">
    <location>
        <begin position="52"/>
        <end position="112"/>
    </location>
</feature>
<evidence type="ECO:0000256" key="6">
    <source>
        <dbReference type="SAM" id="MobiDB-lite"/>
    </source>
</evidence>
<evidence type="ECO:0000256" key="1">
    <source>
        <dbReference type="ARBA" id="ARBA00004123"/>
    </source>
</evidence>
<name>A0A218VR80_PUNGR</name>
<dbReference type="EMBL" id="MTKT01006319">
    <property type="protein sequence ID" value="OWM62853.1"/>
    <property type="molecule type" value="Genomic_DNA"/>
</dbReference>
<feature type="region of interest" description="Disordered" evidence="6">
    <location>
        <begin position="106"/>
        <end position="151"/>
    </location>
</feature>
<dbReference type="AlphaFoldDB" id="A0A218VR80"/>
<evidence type="ECO:0000256" key="3">
    <source>
        <dbReference type="ARBA" id="ARBA00023125"/>
    </source>
</evidence>
<comment type="caution">
    <text evidence="8">The sequence shown here is derived from an EMBL/GenBank/DDBJ whole genome shotgun (WGS) entry which is preliminary data.</text>
</comment>
<protein>
    <recommendedName>
        <fullName evidence="7">WRKY domain-containing protein</fullName>
    </recommendedName>
</protein>
<dbReference type="InterPro" id="IPR044810">
    <property type="entry name" value="WRKY_plant"/>
</dbReference>
<evidence type="ECO:0000256" key="4">
    <source>
        <dbReference type="ARBA" id="ARBA00023163"/>
    </source>
</evidence>
<comment type="subcellular location">
    <subcellularLocation>
        <location evidence="1">Nucleus</location>
    </subcellularLocation>
</comment>
<reference evidence="10" key="1">
    <citation type="journal article" date="2017" name="Plant J.">
        <title>The pomegranate (Punica granatum L.) genome and the genomics of punicalagin biosynthesis.</title>
        <authorList>
            <person name="Qin G."/>
            <person name="Xu C."/>
            <person name="Ming R."/>
            <person name="Tang H."/>
            <person name="Guyot R."/>
            <person name="Kramer E.M."/>
            <person name="Hu Y."/>
            <person name="Yi X."/>
            <person name="Qi Y."/>
            <person name="Xu X."/>
            <person name="Gao Z."/>
            <person name="Pan H."/>
            <person name="Jian J."/>
            <person name="Tian Y."/>
            <person name="Yue Z."/>
            <person name="Xu Y."/>
        </authorList>
    </citation>
    <scope>NUCLEOTIDE SEQUENCE [LARGE SCALE GENOMIC DNA]</scope>
    <source>
        <strain evidence="10">cv. Dabenzi</strain>
    </source>
</reference>
<dbReference type="PANTHER" id="PTHR32096">
    <property type="entry name" value="WRKY TRANSCRIPTION FACTOR 30-RELATED-RELATED"/>
    <property type="match status" value="1"/>
</dbReference>
<keyword evidence="11" id="KW-1185">Reference proteome</keyword>
<dbReference type="SMART" id="SM00774">
    <property type="entry name" value="WRKY"/>
    <property type="match status" value="1"/>
</dbReference>
<dbReference type="PANTHER" id="PTHR32096:SF18">
    <property type="entry name" value="DISEASE RESISTANCE PROTEIN RRS1B-RELATED"/>
    <property type="match status" value="1"/>
</dbReference>
<accession>A0A218VR80</accession>
<dbReference type="GO" id="GO:0000976">
    <property type="term" value="F:transcription cis-regulatory region binding"/>
    <property type="evidence" value="ECO:0007669"/>
    <property type="project" value="TreeGrafter"/>
</dbReference>
<dbReference type="Proteomes" id="UP000233551">
    <property type="component" value="Unassembled WGS sequence"/>
</dbReference>
<evidence type="ECO:0000313" key="11">
    <source>
        <dbReference type="Proteomes" id="UP000233551"/>
    </source>
</evidence>
<evidence type="ECO:0000313" key="10">
    <source>
        <dbReference type="Proteomes" id="UP000197138"/>
    </source>
</evidence>
<evidence type="ECO:0000259" key="7">
    <source>
        <dbReference type="PROSITE" id="PS50811"/>
    </source>
</evidence>
<feature type="region of interest" description="Disordered" evidence="6">
    <location>
        <begin position="1"/>
        <end position="71"/>
    </location>
</feature>
<dbReference type="Pfam" id="PF03106">
    <property type="entry name" value="WRKY"/>
    <property type="match status" value="1"/>
</dbReference>
<organism evidence="8 10">
    <name type="scientific">Punica granatum</name>
    <name type="common">Pomegranate</name>
    <dbReference type="NCBI Taxonomy" id="22663"/>
    <lineage>
        <taxon>Eukaryota</taxon>
        <taxon>Viridiplantae</taxon>
        <taxon>Streptophyta</taxon>
        <taxon>Embryophyta</taxon>
        <taxon>Tracheophyta</taxon>
        <taxon>Spermatophyta</taxon>
        <taxon>Magnoliopsida</taxon>
        <taxon>eudicotyledons</taxon>
        <taxon>Gunneridae</taxon>
        <taxon>Pentapetalae</taxon>
        <taxon>rosids</taxon>
        <taxon>malvids</taxon>
        <taxon>Myrtales</taxon>
        <taxon>Lythraceae</taxon>
        <taxon>Punica</taxon>
    </lineage>
</organism>
<dbReference type="Proteomes" id="UP000197138">
    <property type="component" value="Unassembled WGS sequence"/>
</dbReference>
<dbReference type="EMBL" id="PGOL01002430">
    <property type="protein sequence ID" value="PKI48193.1"/>
    <property type="molecule type" value="Genomic_DNA"/>
</dbReference>
<dbReference type="InterPro" id="IPR036576">
    <property type="entry name" value="WRKY_dom_sf"/>
</dbReference>
<keyword evidence="2" id="KW-0805">Transcription regulation</keyword>
<dbReference type="FunFam" id="2.20.25.80:FF:000004">
    <property type="entry name" value="WRKY transcription factor 65"/>
    <property type="match status" value="1"/>
</dbReference>
<keyword evidence="3" id="KW-0238">DNA-binding</keyword>
<feature type="compositionally biased region" description="Basic and acidic residues" evidence="6">
    <location>
        <begin position="32"/>
        <end position="48"/>
    </location>
</feature>
<evidence type="ECO:0000256" key="5">
    <source>
        <dbReference type="ARBA" id="ARBA00023242"/>
    </source>
</evidence>
<feature type="compositionally biased region" description="Polar residues" evidence="6">
    <location>
        <begin position="1"/>
        <end position="10"/>
    </location>
</feature>
<evidence type="ECO:0000256" key="2">
    <source>
        <dbReference type="ARBA" id="ARBA00023015"/>
    </source>
</evidence>
<dbReference type="Gene3D" id="2.20.25.80">
    <property type="entry name" value="WRKY domain"/>
    <property type="match status" value="1"/>
</dbReference>
<reference evidence="9 11" key="3">
    <citation type="submission" date="2017-11" db="EMBL/GenBank/DDBJ databases">
        <title>De-novo sequencing of pomegranate (Punica granatum L.) genome.</title>
        <authorList>
            <person name="Akparov Z."/>
            <person name="Amiraslanov A."/>
            <person name="Hajiyeva S."/>
            <person name="Abbasov M."/>
            <person name="Kaur K."/>
            <person name="Hamwieh A."/>
            <person name="Solovyev V."/>
            <person name="Salamov A."/>
            <person name="Braich B."/>
            <person name="Kosarev P."/>
            <person name="Mahmoud A."/>
            <person name="Hajiyev E."/>
            <person name="Babayeva S."/>
            <person name="Izzatullayeva V."/>
            <person name="Mammadov A."/>
            <person name="Mammadov A."/>
            <person name="Sharifova S."/>
            <person name="Ojaghi J."/>
            <person name="Eynullazada K."/>
            <person name="Bayramov B."/>
            <person name="Abdulazimova A."/>
            <person name="Shahmuradov I."/>
        </authorList>
    </citation>
    <scope>NUCLEOTIDE SEQUENCE [LARGE SCALE GENOMIC DNA]</scope>
    <source>
        <strain evidence="9">AG2017</strain>
        <strain evidence="11">cv. AG2017</strain>
        <tissue evidence="9">Leaf</tissue>
    </source>
</reference>